<evidence type="ECO:0000259" key="5">
    <source>
        <dbReference type="SMART" id="SM00822"/>
    </source>
</evidence>
<dbReference type="PRINTS" id="PR00080">
    <property type="entry name" value="SDRFAMILY"/>
</dbReference>
<protein>
    <submittedName>
        <fullName evidence="6">NAD(P)-binding protein</fullName>
    </submittedName>
</protein>
<dbReference type="PANTHER" id="PTHR42901:SF1">
    <property type="entry name" value="ALCOHOL DEHYDROGENASE"/>
    <property type="match status" value="1"/>
</dbReference>
<comment type="similarity">
    <text evidence="1 4">Belongs to the short-chain dehydrogenases/reductases (SDR) family.</text>
</comment>
<dbReference type="Gene3D" id="3.40.50.720">
    <property type="entry name" value="NAD(P)-binding Rossmann-like Domain"/>
    <property type="match status" value="1"/>
</dbReference>
<dbReference type="OrthoDB" id="6251714at2759"/>
<evidence type="ECO:0000256" key="2">
    <source>
        <dbReference type="ARBA" id="ARBA00022857"/>
    </source>
</evidence>
<keyword evidence="3" id="KW-0560">Oxidoreductase</keyword>
<dbReference type="InterPro" id="IPR020904">
    <property type="entry name" value="Sc_DH/Rdtase_CS"/>
</dbReference>
<evidence type="ECO:0000256" key="3">
    <source>
        <dbReference type="ARBA" id="ARBA00023002"/>
    </source>
</evidence>
<dbReference type="Proteomes" id="UP000305948">
    <property type="component" value="Unassembled WGS sequence"/>
</dbReference>
<dbReference type="STRING" id="5364.A0A5C3NC92"/>
<dbReference type="InterPro" id="IPR036291">
    <property type="entry name" value="NAD(P)-bd_dom_sf"/>
</dbReference>
<proteinExistence type="inferred from homology"/>
<dbReference type="FunFam" id="3.40.50.720:FF:000047">
    <property type="entry name" value="NADP-dependent L-serine/L-allo-threonine dehydrogenase"/>
    <property type="match status" value="1"/>
</dbReference>
<dbReference type="Pfam" id="PF00106">
    <property type="entry name" value="adh_short"/>
    <property type="match status" value="1"/>
</dbReference>
<dbReference type="PROSITE" id="PS00061">
    <property type="entry name" value="ADH_SHORT"/>
    <property type="match status" value="1"/>
</dbReference>
<dbReference type="PANTHER" id="PTHR42901">
    <property type="entry name" value="ALCOHOL DEHYDROGENASE"/>
    <property type="match status" value="1"/>
</dbReference>
<name>A0A5C3NC92_9AGAM</name>
<keyword evidence="7" id="KW-1185">Reference proteome</keyword>
<dbReference type="EMBL" id="ML213505">
    <property type="protein sequence ID" value="TFK54902.1"/>
    <property type="molecule type" value="Genomic_DNA"/>
</dbReference>
<dbReference type="PRINTS" id="PR00081">
    <property type="entry name" value="GDHRDH"/>
</dbReference>
<feature type="domain" description="Ketoreductase" evidence="5">
    <location>
        <begin position="83"/>
        <end position="276"/>
    </location>
</feature>
<dbReference type="SUPFAM" id="SSF51735">
    <property type="entry name" value="NAD(P)-binding Rossmann-fold domains"/>
    <property type="match status" value="1"/>
</dbReference>
<reference evidence="6 7" key="1">
    <citation type="journal article" date="2019" name="Nat. Ecol. Evol.">
        <title>Megaphylogeny resolves global patterns of mushroom evolution.</title>
        <authorList>
            <person name="Varga T."/>
            <person name="Krizsan K."/>
            <person name="Foldi C."/>
            <person name="Dima B."/>
            <person name="Sanchez-Garcia M."/>
            <person name="Sanchez-Ramirez S."/>
            <person name="Szollosi G.J."/>
            <person name="Szarkandi J.G."/>
            <person name="Papp V."/>
            <person name="Albert L."/>
            <person name="Andreopoulos W."/>
            <person name="Angelini C."/>
            <person name="Antonin V."/>
            <person name="Barry K.W."/>
            <person name="Bougher N.L."/>
            <person name="Buchanan P."/>
            <person name="Buyck B."/>
            <person name="Bense V."/>
            <person name="Catcheside P."/>
            <person name="Chovatia M."/>
            <person name="Cooper J."/>
            <person name="Damon W."/>
            <person name="Desjardin D."/>
            <person name="Finy P."/>
            <person name="Geml J."/>
            <person name="Haridas S."/>
            <person name="Hughes K."/>
            <person name="Justo A."/>
            <person name="Karasinski D."/>
            <person name="Kautmanova I."/>
            <person name="Kiss B."/>
            <person name="Kocsube S."/>
            <person name="Kotiranta H."/>
            <person name="LaButti K.M."/>
            <person name="Lechner B.E."/>
            <person name="Liimatainen K."/>
            <person name="Lipzen A."/>
            <person name="Lukacs Z."/>
            <person name="Mihaltcheva S."/>
            <person name="Morgado L.N."/>
            <person name="Niskanen T."/>
            <person name="Noordeloos M.E."/>
            <person name="Ohm R.A."/>
            <person name="Ortiz-Santana B."/>
            <person name="Ovrebo C."/>
            <person name="Racz N."/>
            <person name="Riley R."/>
            <person name="Savchenko A."/>
            <person name="Shiryaev A."/>
            <person name="Soop K."/>
            <person name="Spirin V."/>
            <person name="Szebenyi C."/>
            <person name="Tomsovsky M."/>
            <person name="Tulloss R.E."/>
            <person name="Uehling J."/>
            <person name="Grigoriev I.V."/>
            <person name="Vagvolgyi C."/>
            <person name="Papp T."/>
            <person name="Martin F.M."/>
            <person name="Miettinen O."/>
            <person name="Hibbett D.S."/>
            <person name="Nagy L.G."/>
        </authorList>
    </citation>
    <scope>NUCLEOTIDE SEQUENCE [LARGE SCALE GENOMIC DNA]</scope>
    <source>
        <strain evidence="6 7">OMC1185</strain>
    </source>
</reference>
<evidence type="ECO:0000313" key="6">
    <source>
        <dbReference type="EMBL" id="TFK54902.1"/>
    </source>
</evidence>
<organism evidence="6 7">
    <name type="scientific">Heliocybe sulcata</name>
    <dbReference type="NCBI Taxonomy" id="5364"/>
    <lineage>
        <taxon>Eukaryota</taxon>
        <taxon>Fungi</taxon>
        <taxon>Dikarya</taxon>
        <taxon>Basidiomycota</taxon>
        <taxon>Agaricomycotina</taxon>
        <taxon>Agaricomycetes</taxon>
        <taxon>Gloeophyllales</taxon>
        <taxon>Gloeophyllaceae</taxon>
        <taxon>Heliocybe</taxon>
    </lineage>
</organism>
<dbReference type="SMART" id="SM00822">
    <property type="entry name" value="PKS_KR"/>
    <property type="match status" value="1"/>
</dbReference>
<accession>A0A5C3NC92</accession>
<sequence length="342" mass="36408">MRSDQLRLLLASKFVHGLRKGRVGDVRSAVNRNRRLIPGGVPSDNYLSYRPPSASVIPRRALSSSSSSPPPSMVFNTSRLINKTVLITGASAGIGAATAILFAKAGSNVVILARRAEALKAVEDAAKAAHKESGVQGGGKVASIQLDVSDKAQVASLLDKIPADLRSIDILVNNAGFVYGVERVGQISDSDIESMFATNVFGLIAMTQLLVKDMKARNAGHIINLGSVAGREPYVGGSIYCATKHAVRAFTGSLMRELVDTPIRVSEIQPGMVETEFSVVRFRGDKSAADKVYEGLTPLNAEDIAEEIVWAASRPPHVNLAEVFVLPTNQASPTISYRGGKM</sequence>
<evidence type="ECO:0000256" key="1">
    <source>
        <dbReference type="ARBA" id="ARBA00006484"/>
    </source>
</evidence>
<dbReference type="GO" id="GO:0016616">
    <property type="term" value="F:oxidoreductase activity, acting on the CH-OH group of donors, NAD or NADP as acceptor"/>
    <property type="evidence" value="ECO:0007669"/>
    <property type="project" value="UniProtKB-ARBA"/>
</dbReference>
<evidence type="ECO:0000313" key="7">
    <source>
        <dbReference type="Proteomes" id="UP000305948"/>
    </source>
</evidence>
<evidence type="ECO:0000256" key="4">
    <source>
        <dbReference type="RuleBase" id="RU000363"/>
    </source>
</evidence>
<dbReference type="AlphaFoldDB" id="A0A5C3NC92"/>
<dbReference type="InterPro" id="IPR057326">
    <property type="entry name" value="KR_dom"/>
</dbReference>
<keyword evidence="2" id="KW-0521">NADP</keyword>
<gene>
    <name evidence="6" type="ORF">OE88DRAFT_1653454</name>
</gene>
<dbReference type="InterPro" id="IPR002347">
    <property type="entry name" value="SDR_fam"/>
</dbReference>